<evidence type="ECO:0000313" key="1">
    <source>
        <dbReference type="EMBL" id="UVI27271.1"/>
    </source>
</evidence>
<evidence type="ECO:0000313" key="2">
    <source>
        <dbReference type="Proteomes" id="UP001057877"/>
    </source>
</evidence>
<proteinExistence type="predicted"/>
<organism evidence="1 2">
    <name type="scientific">Paenibacillus spongiae</name>
    <dbReference type="NCBI Taxonomy" id="2909671"/>
    <lineage>
        <taxon>Bacteria</taxon>
        <taxon>Bacillati</taxon>
        <taxon>Bacillota</taxon>
        <taxon>Bacilli</taxon>
        <taxon>Bacillales</taxon>
        <taxon>Paenibacillaceae</taxon>
        <taxon>Paenibacillus</taxon>
    </lineage>
</organism>
<protein>
    <submittedName>
        <fullName evidence="1">FAD-dependent oxidoreductase</fullName>
    </submittedName>
</protein>
<dbReference type="RefSeq" id="WP_258383356.1">
    <property type="nucleotide sequence ID" value="NZ_CP091430.1"/>
</dbReference>
<keyword evidence="2" id="KW-1185">Reference proteome</keyword>
<dbReference type="Proteomes" id="UP001057877">
    <property type="component" value="Chromosome"/>
</dbReference>
<accession>A0ABY5S0B8</accession>
<name>A0ABY5S0B8_9BACL</name>
<dbReference type="EMBL" id="CP091430">
    <property type="protein sequence ID" value="UVI27271.1"/>
    <property type="molecule type" value="Genomic_DNA"/>
</dbReference>
<sequence length="78" mass="8446">MRVPLSTLCLVAFSGARCGKKVVLLEHSGQLGGKGTLGNVIIFFGVGIVTRIYRELVSEVMPYYLPQSHQGKGIRLQG</sequence>
<reference evidence="1" key="1">
    <citation type="submission" date="2022-01" db="EMBL/GenBank/DDBJ databases">
        <title>Paenibacillus spongiae sp. nov., isolated from marine sponge.</title>
        <authorList>
            <person name="Li Z."/>
            <person name="Zhang M."/>
        </authorList>
    </citation>
    <scope>NUCLEOTIDE SEQUENCE</scope>
    <source>
        <strain evidence="1">PHS-Z3</strain>
    </source>
</reference>
<gene>
    <name evidence="1" type="ORF">L1F29_17465</name>
</gene>